<gene>
    <name evidence="2" type="ORF">FACUT_4342</name>
</gene>
<dbReference type="GO" id="GO:0016787">
    <property type="term" value="F:hydrolase activity"/>
    <property type="evidence" value="ECO:0007669"/>
    <property type="project" value="UniProtKB-KW"/>
</dbReference>
<evidence type="ECO:0000313" key="3">
    <source>
        <dbReference type="Proteomes" id="UP000536711"/>
    </source>
</evidence>
<dbReference type="InterPro" id="IPR002925">
    <property type="entry name" value="Dienelactn_hydro"/>
</dbReference>
<protein>
    <submittedName>
        <fullName evidence="2">Dienelactone hydrolase family domain-containing</fullName>
    </submittedName>
</protein>
<dbReference type="PANTHER" id="PTHR17630">
    <property type="entry name" value="DIENELACTONE HYDROLASE"/>
    <property type="match status" value="1"/>
</dbReference>
<evidence type="ECO:0000259" key="1">
    <source>
        <dbReference type="Pfam" id="PF01738"/>
    </source>
</evidence>
<keyword evidence="2" id="KW-0378">Hydrolase</keyword>
<sequence length="257" mass="28421">MNTISHCCELGHAGDDRYQQRGQFKTIGNLEVYETRPLDGDITRILLLLPDGFGLAKHNVILADMFAERGWLVVIPDYFQGDPLPVSLLQRPPGTLLEDVINMKAWLGRHSAQVIHELLVSFFENIHTSLPGIQTSDNASISVVGYCFGGKYALQLSSWVGVRTAAAFHPSFVEESDLSPGDNGSAAPIIVGLAQNDTMVPRTLSADLNQWASSHKRVLNQRTFCNVGHGFAARPNTKNEVERVQFQDAFHYANDFL</sequence>
<organism evidence="2 3">
    <name type="scientific">Fusarium acutatum</name>
    <dbReference type="NCBI Taxonomy" id="78861"/>
    <lineage>
        <taxon>Eukaryota</taxon>
        <taxon>Fungi</taxon>
        <taxon>Dikarya</taxon>
        <taxon>Ascomycota</taxon>
        <taxon>Pezizomycotina</taxon>
        <taxon>Sordariomycetes</taxon>
        <taxon>Hypocreomycetidae</taxon>
        <taxon>Hypocreales</taxon>
        <taxon>Nectriaceae</taxon>
        <taxon>Fusarium</taxon>
        <taxon>Fusarium fujikuroi species complex</taxon>
    </lineage>
</organism>
<dbReference type="Pfam" id="PF01738">
    <property type="entry name" value="DLH"/>
    <property type="match status" value="1"/>
</dbReference>
<dbReference type="OrthoDB" id="17560at2759"/>
<dbReference type="PANTHER" id="PTHR17630:SF44">
    <property type="entry name" value="PROTEIN AIM2"/>
    <property type="match status" value="1"/>
</dbReference>
<dbReference type="Proteomes" id="UP000536711">
    <property type="component" value="Unassembled WGS sequence"/>
</dbReference>
<dbReference type="SUPFAM" id="SSF53474">
    <property type="entry name" value="alpha/beta-Hydrolases"/>
    <property type="match status" value="1"/>
</dbReference>
<reference evidence="2 3" key="1">
    <citation type="submission" date="2020-01" db="EMBL/GenBank/DDBJ databases">
        <title>Identification and distribution of gene clusters putatively required for synthesis of sphingolipid metabolism inhibitors in phylogenetically diverse species of the filamentous fungus Fusarium.</title>
        <authorList>
            <person name="Kim H.-S."/>
            <person name="Busman M."/>
            <person name="Brown D.W."/>
            <person name="Divon H."/>
            <person name="Uhlig S."/>
            <person name="Proctor R.H."/>
        </authorList>
    </citation>
    <scope>NUCLEOTIDE SEQUENCE [LARGE SCALE GENOMIC DNA]</scope>
    <source>
        <strain evidence="2 3">NRRL 13308</strain>
    </source>
</reference>
<comment type="caution">
    <text evidence="2">The sequence shown here is derived from an EMBL/GenBank/DDBJ whole genome shotgun (WGS) entry which is preliminary data.</text>
</comment>
<evidence type="ECO:0000313" key="2">
    <source>
        <dbReference type="EMBL" id="KAF4439160.1"/>
    </source>
</evidence>
<dbReference type="AlphaFoldDB" id="A0A8H4JVK9"/>
<dbReference type="Gene3D" id="3.40.50.1820">
    <property type="entry name" value="alpha/beta hydrolase"/>
    <property type="match status" value="1"/>
</dbReference>
<dbReference type="InterPro" id="IPR029058">
    <property type="entry name" value="AB_hydrolase_fold"/>
</dbReference>
<accession>A0A8H4JVK9</accession>
<dbReference type="EMBL" id="JAADJF010000096">
    <property type="protein sequence ID" value="KAF4439160.1"/>
    <property type="molecule type" value="Genomic_DNA"/>
</dbReference>
<proteinExistence type="predicted"/>
<feature type="domain" description="Dienelactone hydrolase" evidence="1">
    <location>
        <begin position="46"/>
        <end position="240"/>
    </location>
</feature>
<name>A0A8H4JVK9_9HYPO</name>
<keyword evidence="3" id="KW-1185">Reference proteome</keyword>